<dbReference type="STRING" id="59843.A3958_02000"/>
<dbReference type="Proteomes" id="UP000076796">
    <property type="component" value="Unassembled WGS sequence"/>
</dbReference>
<dbReference type="GeneID" id="97554163"/>
<organism evidence="1 2">
    <name type="scientific">Paenibacillus glucanolyticus</name>
    <dbReference type="NCBI Taxonomy" id="59843"/>
    <lineage>
        <taxon>Bacteria</taxon>
        <taxon>Bacillati</taxon>
        <taxon>Bacillota</taxon>
        <taxon>Bacilli</taxon>
        <taxon>Bacillales</taxon>
        <taxon>Paenibacillaceae</taxon>
        <taxon>Paenibacillus</taxon>
    </lineage>
</organism>
<name>A0A163FAD9_9BACL</name>
<dbReference type="Pfam" id="PF13790">
    <property type="entry name" value="SR1P"/>
    <property type="match status" value="1"/>
</dbReference>
<gene>
    <name evidence="1" type="ORF">AWU65_29735</name>
</gene>
<dbReference type="EMBL" id="LWMH01000002">
    <property type="protein sequence ID" value="KZS44245.1"/>
    <property type="molecule type" value="Genomic_DNA"/>
</dbReference>
<protein>
    <recommendedName>
        <fullName evidence="3">GapA-binding peptide SR1P</fullName>
    </recommendedName>
</protein>
<proteinExistence type="predicted"/>
<keyword evidence="2" id="KW-1185">Reference proteome</keyword>
<evidence type="ECO:0000313" key="1">
    <source>
        <dbReference type="EMBL" id="KZS44245.1"/>
    </source>
</evidence>
<evidence type="ECO:0008006" key="3">
    <source>
        <dbReference type="Google" id="ProtNLM"/>
    </source>
</evidence>
<dbReference type="OrthoDB" id="2971595at2"/>
<reference evidence="1" key="1">
    <citation type="journal article" date="2016" name="Genome Announc.">
        <title>Draft genomes of two strains of Paenibacillus glucanolyticus with capability to degrade lignocellulose.</title>
        <authorList>
            <person name="Mathews S.L."/>
            <person name="Pawlak J."/>
            <person name="Grunden A.M."/>
        </authorList>
    </citation>
    <scope>NUCLEOTIDE SEQUENCE [LARGE SCALE GENOMIC DNA]</scope>
    <source>
        <strain evidence="1">SLM1</strain>
    </source>
</reference>
<sequence length="59" mass="6686">MNDSVKQMNMGVILCRHCNAQVDTVDTDRIATFYGVCDQPECRELHSRLDVPGVVMDEE</sequence>
<accession>A0A163FAD9</accession>
<dbReference type="InterPro" id="IPR025236">
    <property type="entry name" value="SR1P"/>
</dbReference>
<evidence type="ECO:0000313" key="2">
    <source>
        <dbReference type="Proteomes" id="UP000076796"/>
    </source>
</evidence>
<comment type="caution">
    <text evidence="1">The sequence shown here is derived from an EMBL/GenBank/DDBJ whole genome shotgun (WGS) entry which is preliminary data.</text>
</comment>
<dbReference type="RefSeq" id="WP_006211966.1">
    <property type="nucleotide sequence ID" value="NZ_CP147845.1"/>
</dbReference>
<dbReference type="AlphaFoldDB" id="A0A163FAD9"/>